<evidence type="ECO:0000313" key="1">
    <source>
        <dbReference type="EMBL" id="MDU8998203.1"/>
    </source>
</evidence>
<protein>
    <submittedName>
        <fullName evidence="1">Uncharacterized protein</fullName>
    </submittedName>
</protein>
<accession>A0ABU3UW90</accession>
<evidence type="ECO:0000313" key="2">
    <source>
        <dbReference type="Proteomes" id="UP001257627"/>
    </source>
</evidence>
<dbReference type="Proteomes" id="UP001257627">
    <property type="component" value="Unassembled WGS sequence"/>
</dbReference>
<name>A0ABU3UW90_9ACTN</name>
<reference evidence="1 2" key="1">
    <citation type="submission" date="2023-02" db="EMBL/GenBank/DDBJ databases">
        <authorList>
            <person name="Maleckis M."/>
        </authorList>
    </citation>
    <scope>NUCLEOTIDE SEQUENCE [LARGE SCALE GENOMIC DNA]</scope>
    <source>
        <strain evidence="1 2">P8-A2</strain>
    </source>
</reference>
<organism evidence="1 2">
    <name type="scientific">Streptomyces mirabilis</name>
    <dbReference type="NCBI Taxonomy" id="68239"/>
    <lineage>
        <taxon>Bacteria</taxon>
        <taxon>Bacillati</taxon>
        <taxon>Actinomycetota</taxon>
        <taxon>Actinomycetes</taxon>
        <taxon>Kitasatosporales</taxon>
        <taxon>Streptomycetaceae</taxon>
        <taxon>Streptomyces</taxon>
    </lineage>
</organism>
<dbReference type="EMBL" id="JARAKF010000001">
    <property type="protein sequence ID" value="MDU8998203.1"/>
    <property type="molecule type" value="Genomic_DNA"/>
</dbReference>
<comment type="caution">
    <text evidence="1">The sequence shown here is derived from an EMBL/GenBank/DDBJ whole genome shotgun (WGS) entry which is preliminary data.</text>
</comment>
<dbReference type="RefSeq" id="WP_316735005.1">
    <property type="nucleotide sequence ID" value="NZ_JARAKF010000001.1"/>
</dbReference>
<proteinExistence type="predicted"/>
<sequence length="126" mass="13341">MTGEEEARDRPVVRVFVGRRPGRYRAEGDVSGASMPSVRDGGVVRVSVGVGLRPQDIPTAALFAQSVRNAAVVEIVGGSRQAVDHARRVFLAAWDVELPAAGEGSVSRWAALMLAQTRDDGMGAAR</sequence>
<gene>
    <name evidence="1" type="ORF">PU648_38785</name>
</gene>
<keyword evidence="2" id="KW-1185">Reference proteome</keyword>